<reference evidence="1 2" key="1">
    <citation type="journal article" date="2014" name="Antonie Van Leeuwenhoek">
        <title>Fictibacillus enclensis sp. nov., isolated from marine sediment.</title>
        <authorList>
            <person name="Dastager S.G."/>
            <person name="Mawlankar R."/>
            <person name="Srinivasan K."/>
            <person name="Tang S.K."/>
            <person name="Lee J.C."/>
            <person name="Ramana V.V."/>
            <person name="Shouche Y.S."/>
        </authorList>
    </citation>
    <scope>NUCLEOTIDE SEQUENCE [LARGE SCALE GENOMIC DNA]</scope>
    <source>
        <strain evidence="1 2">NIO-1003</strain>
    </source>
</reference>
<organism evidence="1 2">
    <name type="scientific">Fictibacillus enclensis</name>
    <dbReference type="NCBI Taxonomy" id="1017270"/>
    <lineage>
        <taxon>Bacteria</taxon>
        <taxon>Bacillati</taxon>
        <taxon>Bacillota</taxon>
        <taxon>Bacilli</taxon>
        <taxon>Bacillales</taxon>
        <taxon>Fictibacillaceae</taxon>
        <taxon>Fictibacillus</taxon>
    </lineage>
</organism>
<accession>A0A0V8JDC6</accession>
<dbReference type="RefSeq" id="WP_061969640.1">
    <property type="nucleotide sequence ID" value="NZ_FMAV01000001.1"/>
</dbReference>
<name>A0A0V8JDC6_9BACL</name>
<sequence>MTKTRDGKEGKATLGDIHNIYEFVMTANSSDEQKDIRLGELRELMEHEYRIPAPREKRFEQWAEKNRSAHALYRKIIISKKCV</sequence>
<protein>
    <submittedName>
        <fullName evidence="1">Uncharacterized protein</fullName>
    </submittedName>
</protein>
<dbReference type="EMBL" id="LNQN01000001">
    <property type="protein sequence ID" value="KSU85159.1"/>
    <property type="molecule type" value="Genomic_DNA"/>
</dbReference>
<keyword evidence="2" id="KW-1185">Reference proteome</keyword>
<gene>
    <name evidence="1" type="ORF">AS030_06480</name>
</gene>
<evidence type="ECO:0000313" key="1">
    <source>
        <dbReference type="EMBL" id="KSU85159.1"/>
    </source>
</evidence>
<dbReference type="AlphaFoldDB" id="A0A0V8JDC6"/>
<evidence type="ECO:0000313" key="2">
    <source>
        <dbReference type="Proteomes" id="UP000054099"/>
    </source>
</evidence>
<comment type="caution">
    <text evidence="1">The sequence shown here is derived from an EMBL/GenBank/DDBJ whole genome shotgun (WGS) entry which is preliminary data.</text>
</comment>
<proteinExistence type="predicted"/>
<dbReference type="Proteomes" id="UP000054099">
    <property type="component" value="Unassembled WGS sequence"/>
</dbReference>